<keyword evidence="4" id="KW-1185">Reference proteome</keyword>
<evidence type="ECO:0000313" key="4">
    <source>
        <dbReference type="Proteomes" id="UP000244722"/>
    </source>
</evidence>
<comment type="caution">
    <text evidence="3">The sequence shown here is derived from an EMBL/GenBank/DDBJ whole genome shotgun (WGS) entry which is preliminary data.</text>
</comment>
<dbReference type="Pfam" id="PF25324">
    <property type="entry name" value="DUF7881"/>
    <property type="match status" value="1"/>
</dbReference>
<feature type="domain" description="HNH nuclease" evidence="1">
    <location>
        <begin position="117"/>
        <end position="197"/>
    </location>
</feature>
<reference evidence="3 4" key="1">
    <citation type="submission" date="2017-04" db="EMBL/GenBank/DDBJ databases">
        <title>Draft genome sequence of Tuber borchii Vittad., a whitish edible truffle.</title>
        <authorList>
            <consortium name="DOE Joint Genome Institute"/>
            <person name="Murat C."/>
            <person name="Kuo A."/>
            <person name="Barry K.W."/>
            <person name="Clum A."/>
            <person name="Dockter R.B."/>
            <person name="Fauchery L."/>
            <person name="Iotti M."/>
            <person name="Kohler A."/>
            <person name="Labutti K."/>
            <person name="Lindquist E.A."/>
            <person name="Lipzen A."/>
            <person name="Ohm R.A."/>
            <person name="Wang M."/>
            <person name="Grigoriev I.V."/>
            <person name="Zambonelli A."/>
            <person name="Martin F.M."/>
        </authorList>
    </citation>
    <scope>NUCLEOTIDE SEQUENCE [LARGE SCALE GENOMIC DNA]</scope>
    <source>
        <strain evidence="3 4">Tbo3840</strain>
    </source>
</reference>
<proteinExistence type="predicted"/>
<dbReference type="InterPro" id="IPR003615">
    <property type="entry name" value="HNH_nuc"/>
</dbReference>
<dbReference type="OrthoDB" id="2142759at2759"/>
<dbReference type="InterPro" id="IPR057203">
    <property type="entry name" value="DUF7881"/>
</dbReference>
<protein>
    <submittedName>
        <fullName evidence="3">Uncharacterized protein</fullName>
    </submittedName>
</protein>
<evidence type="ECO:0000259" key="2">
    <source>
        <dbReference type="Pfam" id="PF25324"/>
    </source>
</evidence>
<gene>
    <name evidence="3" type="ORF">B9Z19DRAFT_998805</name>
</gene>
<dbReference type="Pfam" id="PF13391">
    <property type="entry name" value="HNH_2"/>
    <property type="match status" value="1"/>
</dbReference>
<dbReference type="EMBL" id="NESQ01000281">
    <property type="protein sequence ID" value="PUU74666.1"/>
    <property type="molecule type" value="Genomic_DNA"/>
</dbReference>
<dbReference type="STRING" id="42251.A0A2T6ZGT5"/>
<name>A0A2T6ZGT5_TUBBO</name>
<dbReference type="AlphaFoldDB" id="A0A2T6ZGT5"/>
<sequence length="252" mass="28782">MSINRSVYRNVTFHDATNPDVTLGGLLQNGPITEGNFLDILEIVLAVSVAIRVLRRASTHLVSRVKVPLEIGKYELLILSAPIKLNKNVWVEHAITQNVTGRNKQFRRKVRDHDRMCVISGIRNPEGHIQANNWCSSEACHVFPLEHESPWDALEYGEFVTDIKDTSRRRKISSCQNGLTLESGIHVKFDPYKISVNPDDNYKIGVFDIDIYQLDGRILELVWGNLENPHHVPDQLLKWLFEQSVLSNVKRP</sequence>
<evidence type="ECO:0000259" key="1">
    <source>
        <dbReference type="Pfam" id="PF13391"/>
    </source>
</evidence>
<evidence type="ECO:0000313" key="3">
    <source>
        <dbReference type="EMBL" id="PUU74666.1"/>
    </source>
</evidence>
<dbReference type="Proteomes" id="UP000244722">
    <property type="component" value="Unassembled WGS sequence"/>
</dbReference>
<accession>A0A2T6ZGT5</accession>
<organism evidence="3 4">
    <name type="scientific">Tuber borchii</name>
    <name type="common">White truffle</name>
    <dbReference type="NCBI Taxonomy" id="42251"/>
    <lineage>
        <taxon>Eukaryota</taxon>
        <taxon>Fungi</taxon>
        <taxon>Dikarya</taxon>
        <taxon>Ascomycota</taxon>
        <taxon>Pezizomycotina</taxon>
        <taxon>Pezizomycetes</taxon>
        <taxon>Pezizales</taxon>
        <taxon>Tuberaceae</taxon>
        <taxon>Tuber</taxon>
    </lineage>
</organism>
<feature type="domain" description="DUF7881" evidence="2">
    <location>
        <begin position="8"/>
        <end position="75"/>
    </location>
</feature>